<feature type="region of interest" description="Disordered" evidence="1">
    <location>
        <begin position="162"/>
        <end position="184"/>
    </location>
</feature>
<reference evidence="2 3" key="1">
    <citation type="submission" date="2018-05" db="EMBL/GenBank/DDBJ databases">
        <title>Whole genome sequencing for identification of molecular markers to develop diagnostic detection tools for the regulated plant pathogen Lachnellula willkommii.</title>
        <authorList>
            <person name="Giroux E."/>
            <person name="Bilodeau G."/>
        </authorList>
    </citation>
    <scope>NUCLEOTIDE SEQUENCE [LARGE SCALE GENOMIC DNA]</scope>
    <source>
        <strain evidence="2 3">CBS 203.66</strain>
    </source>
</reference>
<organism evidence="2 3">
    <name type="scientific">Lachnellula arida</name>
    <dbReference type="NCBI Taxonomy" id="1316785"/>
    <lineage>
        <taxon>Eukaryota</taxon>
        <taxon>Fungi</taxon>
        <taxon>Dikarya</taxon>
        <taxon>Ascomycota</taxon>
        <taxon>Pezizomycotina</taxon>
        <taxon>Leotiomycetes</taxon>
        <taxon>Helotiales</taxon>
        <taxon>Lachnaceae</taxon>
        <taxon>Lachnellula</taxon>
    </lineage>
</organism>
<dbReference type="EMBL" id="QGMF01000002">
    <property type="protein sequence ID" value="TVY22008.1"/>
    <property type="molecule type" value="Genomic_DNA"/>
</dbReference>
<accession>A0A8T9BPS6</accession>
<keyword evidence="3" id="KW-1185">Reference proteome</keyword>
<protein>
    <submittedName>
        <fullName evidence="2">Uncharacterized protein</fullName>
    </submittedName>
</protein>
<feature type="region of interest" description="Disordered" evidence="1">
    <location>
        <begin position="307"/>
        <end position="376"/>
    </location>
</feature>
<dbReference type="OrthoDB" id="3490325at2759"/>
<feature type="compositionally biased region" description="Polar residues" evidence="1">
    <location>
        <begin position="162"/>
        <end position="180"/>
    </location>
</feature>
<name>A0A8T9BPS6_9HELO</name>
<evidence type="ECO:0000313" key="3">
    <source>
        <dbReference type="Proteomes" id="UP000469559"/>
    </source>
</evidence>
<feature type="compositionally biased region" description="Low complexity" evidence="1">
    <location>
        <begin position="326"/>
        <end position="339"/>
    </location>
</feature>
<dbReference type="AlphaFoldDB" id="A0A8T9BPS6"/>
<comment type="caution">
    <text evidence="2">The sequence shown here is derived from an EMBL/GenBank/DDBJ whole genome shotgun (WGS) entry which is preliminary data.</text>
</comment>
<sequence length="376" mass="41872">MCILAPFTLPCCRRIYVGVSRTTQCSQDWPSSKCPPEICIQIHQYEPEHRSTGVCWRCQADKEGEVGSVREKRRPGIDKARVAAGLEELTTAGRKKRVERWGFCWYCDAKGGCLGCGSKELPLKENTTTSNPLRADACWYCTARQGCHFCILFIKDEVSPLPVSSNKRSRTNIGSQNGNKPNKKIKLEAQDNKLIMPPPACIDPVFLSHRSQNNSHQSFDTDFQLYPTASGPSRFTFGDNFTVPFYGDYEPQDFSPNMLETVSNDWHAVNQPGGGDSHYNDFATRNVEDYGVERGNTFGFKSPMQVAQQSASPDPGFADAAENHLDPSFSSPDFNPSFDGFEDTNDALLRQLLNAHNSPPLPTQNPADLQLHPPPK</sequence>
<evidence type="ECO:0000313" key="2">
    <source>
        <dbReference type="EMBL" id="TVY22008.1"/>
    </source>
</evidence>
<proteinExistence type="predicted"/>
<evidence type="ECO:0000256" key="1">
    <source>
        <dbReference type="SAM" id="MobiDB-lite"/>
    </source>
</evidence>
<gene>
    <name evidence="2" type="ORF">LARI1_G000023</name>
</gene>
<dbReference type="Proteomes" id="UP000469559">
    <property type="component" value="Unassembled WGS sequence"/>
</dbReference>